<dbReference type="OrthoDB" id="3251128at2759"/>
<protein>
    <submittedName>
        <fullName evidence="2">Uncharacterized protein</fullName>
    </submittedName>
</protein>
<name>A0A8K0UXZ7_9AGAR</name>
<dbReference type="EMBL" id="JAEVFJ010000001">
    <property type="protein sequence ID" value="KAH8107724.1"/>
    <property type="molecule type" value="Genomic_DNA"/>
</dbReference>
<reference evidence="2" key="1">
    <citation type="journal article" date="2021" name="New Phytol.">
        <title>Evolutionary innovations through gain and loss of genes in the ectomycorrhizal Boletales.</title>
        <authorList>
            <person name="Wu G."/>
            <person name="Miyauchi S."/>
            <person name="Morin E."/>
            <person name="Kuo A."/>
            <person name="Drula E."/>
            <person name="Varga T."/>
            <person name="Kohler A."/>
            <person name="Feng B."/>
            <person name="Cao Y."/>
            <person name="Lipzen A."/>
            <person name="Daum C."/>
            <person name="Hundley H."/>
            <person name="Pangilinan J."/>
            <person name="Johnson J."/>
            <person name="Barry K."/>
            <person name="LaButti K."/>
            <person name="Ng V."/>
            <person name="Ahrendt S."/>
            <person name="Min B."/>
            <person name="Choi I.G."/>
            <person name="Park H."/>
            <person name="Plett J.M."/>
            <person name="Magnuson J."/>
            <person name="Spatafora J.W."/>
            <person name="Nagy L.G."/>
            <person name="Henrissat B."/>
            <person name="Grigoriev I.V."/>
            <person name="Yang Z.L."/>
            <person name="Xu J."/>
            <person name="Martin F.M."/>
        </authorList>
    </citation>
    <scope>NUCLEOTIDE SEQUENCE</scope>
    <source>
        <strain evidence="2">KKN 215</strain>
    </source>
</reference>
<proteinExistence type="predicted"/>
<gene>
    <name evidence="2" type="ORF">BXZ70DRAFT_912324</name>
</gene>
<evidence type="ECO:0000313" key="2">
    <source>
        <dbReference type="EMBL" id="KAH8107724.1"/>
    </source>
</evidence>
<accession>A0A8K0UXZ7</accession>
<dbReference type="AlphaFoldDB" id="A0A8K0UXZ7"/>
<comment type="caution">
    <text evidence="2">The sequence shown here is derived from an EMBL/GenBank/DDBJ whole genome shotgun (WGS) entry which is preliminary data.</text>
</comment>
<evidence type="ECO:0000313" key="3">
    <source>
        <dbReference type="Proteomes" id="UP000813824"/>
    </source>
</evidence>
<evidence type="ECO:0000256" key="1">
    <source>
        <dbReference type="SAM" id="MobiDB-lite"/>
    </source>
</evidence>
<dbReference type="Proteomes" id="UP000813824">
    <property type="component" value="Unassembled WGS sequence"/>
</dbReference>
<keyword evidence="3" id="KW-1185">Reference proteome</keyword>
<sequence>MSLPPGHQACLDALARASTHLDKGALGSKEVQQFIPEHELKSLATRHQELRAQHAILDWTTAFPTIYHKKSVKSYIAKSTLPHKCRSLEKAAAKWKKDAEHAAALADQECQRERRERLDRYRKERTTPVFGKQLAQGGQSPTTSEFSIPRWEARSMTSVSESMNSLPLEDGHMRPVAPWLMDETDNRSSIPSTILSSAQSASSLHKPTAPWLARSPSGNSFRDIAGASDTFLIKTTLQRR</sequence>
<feature type="region of interest" description="Disordered" evidence="1">
    <location>
        <begin position="198"/>
        <end position="217"/>
    </location>
</feature>
<organism evidence="2 3">
    <name type="scientific">Cristinia sonorae</name>
    <dbReference type="NCBI Taxonomy" id="1940300"/>
    <lineage>
        <taxon>Eukaryota</taxon>
        <taxon>Fungi</taxon>
        <taxon>Dikarya</taxon>
        <taxon>Basidiomycota</taxon>
        <taxon>Agaricomycotina</taxon>
        <taxon>Agaricomycetes</taxon>
        <taxon>Agaricomycetidae</taxon>
        <taxon>Agaricales</taxon>
        <taxon>Pleurotineae</taxon>
        <taxon>Stephanosporaceae</taxon>
        <taxon>Cristinia</taxon>
    </lineage>
</organism>